<protein>
    <submittedName>
        <fullName evidence="1">Uncharacterized protein</fullName>
    </submittedName>
</protein>
<dbReference type="AlphaFoldDB" id="A0AAN9BHY6"/>
<dbReference type="PANTHER" id="PTHR28588">
    <property type="entry name" value="HAUS AUGMIN-LIKE COMPLEX SUBUNIT 5"/>
    <property type="match status" value="1"/>
</dbReference>
<dbReference type="InterPro" id="IPR029131">
    <property type="entry name" value="HAUS5"/>
</dbReference>
<dbReference type="GO" id="GO:0005813">
    <property type="term" value="C:centrosome"/>
    <property type="evidence" value="ECO:0007669"/>
    <property type="project" value="TreeGrafter"/>
</dbReference>
<evidence type="ECO:0000313" key="2">
    <source>
        <dbReference type="Proteomes" id="UP001374579"/>
    </source>
</evidence>
<comment type="caution">
    <text evidence="1">The sequence shown here is derived from an EMBL/GenBank/DDBJ whole genome shotgun (WGS) entry which is preliminary data.</text>
</comment>
<dbReference type="PANTHER" id="PTHR28588:SF1">
    <property type="entry name" value="HAUS AUGMIN-LIKE COMPLEX SUBUNIT 5"/>
    <property type="match status" value="1"/>
</dbReference>
<name>A0AAN9BHY6_9CAEN</name>
<dbReference type="Proteomes" id="UP001374579">
    <property type="component" value="Unassembled WGS sequence"/>
</dbReference>
<organism evidence="1 2">
    <name type="scientific">Littorina saxatilis</name>
    <dbReference type="NCBI Taxonomy" id="31220"/>
    <lineage>
        <taxon>Eukaryota</taxon>
        <taxon>Metazoa</taxon>
        <taxon>Spiralia</taxon>
        <taxon>Lophotrochozoa</taxon>
        <taxon>Mollusca</taxon>
        <taxon>Gastropoda</taxon>
        <taxon>Caenogastropoda</taxon>
        <taxon>Littorinimorpha</taxon>
        <taxon>Littorinoidea</taxon>
        <taxon>Littorinidae</taxon>
        <taxon>Littorina</taxon>
    </lineage>
</organism>
<dbReference type="GO" id="GO:0070652">
    <property type="term" value="C:HAUS complex"/>
    <property type="evidence" value="ECO:0007669"/>
    <property type="project" value="InterPro"/>
</dbReference>
<keyword evidence="2" id="KW-1185">Reference proteome</keyword>
<dbReference type="EMBL" id="JBAMIC010000007">
    <property type="protein sequence ID" value="KAK7105501.1"/>
    <property type="molecule type" value="Genomic_DNA"/>
</dbReference>
<evidence type="ECO:0000313" key="1">
    <source>
        <dbReference type="EMBL" id="KAK7105501.1"/>
    </source>
</evidence>
<accession>A0AAN9BHY6</accession>
<dbReference type="Pfam" id="PF14817">
    <property type="entry name" value="HAUS5"/>
    <property type="match status" value="1"/>
</dbReference>
<reference evidence="1 2" key="1">
    <citation type="submission" date="2024-02" db="EMBL/GenBank/DDBJ databases">
        <title>Chromosome-scale genome assembly of the rough periwinkle Littorina saxatilis.</title>
        <authorList>
            <person name="De Jode A."/>
            <person name="Faria R."/>
            <person name="Formenti G."/>
            <person name="Sims Y."/>
            <person name="Smith T.P."/>
            <person name="Tracey A."/>
            <person name="Wood J.M.D."/>
            <person name="Zagrodzka Z.B."/>
            <person name="Johannesson K."/>
            <person name="Butlin R.K."/>
            <person name="Leder E.H."/>
        </authorList>
    </citation>
    <scope>NUCLEOTIDE SEQUENCE [LARGE SCALE GENOMIC DNA]</scope>
    <source>
        <strain evidence="1">Snail1</strain>
        <tissue evidence="1">Muscle</tissue>
    </source>
</reference>
<dbReference type="GO" id="GO:0007098">
    <property type="term" value="P:centrosome cycle"/>
    <property type="evidence" value="ECO:0007669"/>
    <property type="project" value="TreeGrafter"/>
</dbReference>
<sequence length="92" mass="10878">MLILLTELCVRVRAQDKEELATLLPVINKRITKAARASTDCIRVKDCVNSWWEQPAQFTTPWVKVENMTFQQWYSQWRIIATKIRQLIDVQT</sequence>
<gene>
    <name evidence="1" type="ORF">V1264_016867</name>
</gene>
<proteinExistence type="predicted"/>
<dbReference type="GO" id="GO:0051225">
    <property type="term" value="P:spindle assembly"/>
    <property type="evidence" value="ECO:0007669"/>
    <property type="project" value="InterPro"/>
</dbReference>